<dbReference type="InterPro" id="IPR000014">
    <property type="entry name" value="PAS"/>
</dbReference>
<dbReference type="PANTHER" id="PTHR44757:SF2">
    <property type="entry name" value="BIOFILM ARCHITECTURE MAINTENANCE PROTEIN MBAA"/>
    <property type="match status" value="1"/>
</dbReference>
<evidence type="ECO:0000313" key="4">
    <source>
        <dbReference type="Proteomes" id="UP000294593"/>
    </source>
</evidence>
<evidence type="ECO:0008006" key="5">
    <source>
        <dbReference type="Google" id="ProtNLM"/>
    </source>
</evidence>
<organism evidence="3 4">
    <name type="scientific">Aquabacterium commune</name>
    <dbReference type="NCBI Taxonomy" id="70586"/>
    <lineage>
        <taxon>Bacteria</taxon>
        <taxon>Pseudomonadati</taxon>
        <taxon>Pseudomonadota</taxon>
        <taxon>Betaproteobacteria</taxon>
        <taxon>Burkholderiales</taxon>
        <taxon>Aquabacterium</taxon>
    </lineage>
</organism>
<comment type="caution">
    <text evidence="3">The sequence shown here is derived from an EMBL/GenBank/DDBJ whole genome shotgun (WGS) entry which is preliminary data.</text>
</comment>
<evidence type="ECO:0000259" key="2">
    <source>
        <dbReference type="PROSITE" id="PS50113"/>
    </source>
</evidence>
<dbReference type="RefSeq" id="WP_133608592.1">
    <property type="nucleotide sequence ID" value="NZ_SNXW01000004.1"/>
</dbReference>
<dbReference type="AlphaFoldDB" id="A0A4R6RDM1"/>
<accession>A0A4R6RDM1</accession>
<dbReference type="InterPro" id="IPR036890">
    <property type="entry name" value="HATPase_C_sf"/>
</dbReference>
<dbReference type="Gene3D" id="3.30.450.20">
    <property type="entry name" value="PAS domain"/>
    <property type="match status" value="4"/>
</dbReference>
<dbReference type="InterPro" id="IPR052155">
    <property type="entry name" value="Biofilm_reg_signaling"/>
</dbReference>
<proteinExistence type="predicted"/>
<keyword evidence="4" id="KW-1185">Reference proteome</keyword>
<dbReference type="Pfam" id="PF13188">
    <property type="entry name" value="PAS_8"/>
    <property type="match status" value="1"/>
</dbReference>
<dbReference type="EMBL" id="SNXW01000004">
    <property type="protein sequence ID" value="TDP83817.1"/>
    <property type="molecule type" value="Genomic_DNA"/>
</dbReference>
<dbReference type="Pfam" id="PF13426">
    <property type="entry name" value="PAS_9"/>
    <property type="match status" value="1"/>
</dbReference>
<reference evidence="3 4" key="1">
    <citation type="submission" date="2019-03" db="EMBL/GenBank/DDBJ databases">
        <title>Genomic Encyclopedia of Type Strains, Phase IV (KMG-IV): sequencing the most valuable type-strain genomes for metagenomic binning, comparative biology and taxonomic classification.</title>
        <authorList>
            <person name="Goeker M."/>
        </authorList>
    </citation>
    <scope>NUCLEOTIDE SEQUENCE [LARGE SCALE GENOMIC DNA]</scope>
    <source>
        <strain evidence="3 4">DSM 11901</strain>
    </source>
</reference>
<gene>
    <name evidence="3" type="ORF">EV672_104198</name>
</gene>
<dbReference type="InterPro" id="IPR011495">
    <property type="entry name" value="Sig_transdc_His_kin_sub2_dim/P"/>
</dbReference>
<dbReference type="GO" id="GO:0006355">
    <property type="term" value="P:regulation of DNA-templated transcription"/>
    <property type="evidence" value="ECO:0007669"/>
    <property type="project" value="InterPro"/>
</dbReference>
<feature type="domain" description="PAS" evidence="1">
    <location>
        <begin position="523"/>
        <end position="594"/>
    </location>
</feature>
<dbReference type="Pfam" id="PF07568">
    <property type="entry name" value="HisKA_2"/>
    <property type="match status" value="1"/>
</dbReference>
<dbReference type="InterPro" id="IPR035965">
    <property type="entry name" value="PAS-like_dom_sf"/>
</dbReference>
<dbReference type="Pfam" id="PF08448">
    <property type="entry name" value="PAS_4"/>
    <property type="match status" value="1"/>
</dbReference>
<protein>
    <recommendedName>
        <fullName evidence="5">PAS domain S-box-containing protein</fullName>
    </recommendedName>
</protein>
<dbReference type="SMART" id="SM00091">
    <property type="entry name" value="PAS"/>
    <property type="match status" value="4"/>
</dbReference>
<dbReference type="InterPro" id="IPR013767">
    <property type="entry name" value="PAS_fold"/>
</dbReference>
<dbReference type="Gene3D" id="3.30.565.10">
    <property type="entry name" value="Histidine kinase-like ATPase, C-terminal domain"/>
    <property type="match status" value="1"/>
</dbReference>
<dbReference type="SUPFAM" id="SSF55785">
    <property type="entry name" value="PYP-like sensor domain (PAS domain)"/>
    <property type="match status" value="4"/>
</dbReference>
<dbReference type="Proteomes" id="UP000294593">
    <property type="component" value="Unassembled WGS sequence"/>
</dbReference>
<evidence type="ECO:0000259" key="1">
    <source>
        <dbReference type="PROSITE" id="PS50112"/>
    </source>
</evidence>
<dbReference type="OrthoDB" id="9770795at2"/>
<dbReference type="PANTHER" id="PTHR44757">
    <property type="entry name" value="DIGUANYLATE CYCLASE DGCP"/>
    <property type="match status" value="1"/>
</dbReference>
<dbReference type="PROSITE" id="PS50112">
    <property type="entry name" value="PAS"/>
    <property type="match status" value="1"/>
</dbReference>
<dbReference type="Pfam" id="PF00989">
    <property type="entry name" value="PAS"/>
    <property type="match status" value="1"/>
</dbReference>
<dbReference type="CDD" id="cd00130">
    <property type="entry name" value="PAS"/>
    <property type="match status" value="3"/>
</dbReference>
<dbReference type="NCBIfam" id="TIGR00229">
    <property type="entry name" value="sensory_box"/>
    <property type="match status" value="3"/>
</dbReference>
<sequence>MAPTSPLHTDDAWFDLVPMALIEFNEHGRVLRSNSALSALLGYATPAGSRLSDCPQALQRLCSWDAPLTLLALGPEDGPLQSQVPQARPGQAPATLRSQIWTHAQVNPEQARRFLCAIRESLDAPSALGARGITSDADAAPVPDQAQLLHELSTILESTPSGIAYLRDDVLVRCNRRFERMLGLSSGSMVGQKLSELLAMDPRIDRAVTESAVQVQRHGQFETELEIVLPGHATRWYALSVRRIGTSVDPLEVIAVLSDITRIRAQQVELDALGRDRNLMFSLSGVGIAFVRDGHIQSANPALSDLIGESDADLTGRDLSTLYASEVDLNTDADVNSVLRSLGHWQGERALRITRTGLPLWAEVAMRLVNPLRPEEGFIASFVNVDDRHRAEWNLTMQADRTRAILDSVFVGIVTIDVHGIAWMNRSARRMFAGDLADFVGQPLSTVATPDLDHPFRLTDYLDELQDGQSHTFECQVMGRDGRVFWVVGNAVVTLDELGQRQATYALLDIDRRRQAEADSAEAQATLQRIIKMAPMGIQLIDAHELTLLQANEAAAPFLGTDVLKALSQPPEGIYPSDRARLMRADMQSALDKGKPLHREHSVPGRNGLQIWDINYLPLAAEGEVADQLLLVASDITEQRAAEQARLEAAIAQREMLVREVHHRIKNNLQGVAGLLQQIAARKPEVASAISEVVGQVQAIAQVYGLQVGAGGPLRLKSVVEAISLSVQRTFGRAIQLAVEGNLAGDWQLPEAESIPIALSLNELLTNAHKHGVGMQALRCVMAANEQGVRIDILSPGRLPEGFSLDRVPGGVSGLGLVRALLPRRSAKLSIQQDGDDVLTRIELIPPGITLLPPPVAPMTGEPAGHQITLWPQ</sequence>
<evidence type="ECO:0000313" key="3">
    <source>
        <dbReference type="EMBL" id="TDP83817.1"/>
    </source>
</evidence>
<dbReference type="InterPro" id="IPR013656">
    <property type="entry name" value="PAS_4"/>
</dbReference>
<feature type="domain" description="PAC" evidence="2">
    <location>
        <begin position="471"/>
        <end position="522"/>
    </location>
</feature>
<name>A0A4R6RDM1_9BURK</name>
<dbReference type="InterPro" id="IPR000700">
    <property type="entry name" value="PAS-assoc_C"/>
</dbReference>
<dbReference type="PROSITE" id="PS50113">
    <property type="entry name" value="PAC"/>
    <property type="match status" value="1"/>
</dbReference>